<dbReference type="OrthoDB" id="9787344at2"/>
<dbReference type="SUPFAM" id="SSF52172">
    <property type="entry name" value="CheY-like"/>
    <property type="match status" value="1"/>
</dbReference>
<dbReference type="InterPro" id="IPR051271">
    <property type="entry name" value="2C-system_Tx_regulators"/>
</dbReference>
<sequence>MNTAIRTLIIEDEPAVRKEIEWLIKQEKDFNLIGSATTVEESMVLIKSTNPDLILMDIQLTDGTAFDILNQLSEISFKIIFITAFNNFAVKAIKYGALDYLLKPLDDVELKAALNKIVDDGANSLAQQQEQIAILKSQSGKTESDLDSRIVLHTLEYLQVLQLREIIYCQSESGYTNFFLSEGRRIIISKPLKFYDELLPEKWFLRPHQSFLVNILYVDKFLKSGTIVLKNKTEIPVSGRRKDYILQHINHIE</sequence>
<evidence type="ECO:0000313" key="4">
    <source>
        <dbReference type="EMBL" id="TCD12217.1"/>
    </source>
</evidence>
<gene>
    <name evidence="4" type="ORF">EZ449_04195</name>
</gene>
<dbReference type="Proteomes" id="UP000291485">
    <property type="component" value="Unassembled WGS sequence"/>
</dbReference>
<dbReference type="Pfam" id="PF04397">
    <property type="entry name" value="LytTR"/>
    <property type="match status" value="1"/>
</dbReference>
<dbReference type="Gene3D" id="3.40.50.2300">
    <property type="match status" value="1"/>
</dbReference>
<dbReference type="PROSITE" id="PS50930">
    <property type="entry name" value="HTH_LYTTR"/>
    <property type="match status" value="1"/>
</dbReference>
<feature type="modified residue" description="4-aspartylphosphate" evidence="1">
    <location>
        <position position="57"/>
    </location>
</feature>
<feature type="domain" description="HTH LytTR-type" evidence="3">
    <location>
        <begin position="160"/>
        <end position="251"/>
    </location>
</feature>
<dbReference type="InterPro" id="IPR011006">
    <property type="entry name" value="CheY-like_superfamily"/>
</dbReference>
<evidence type="ECO:0000313" key="5">
    <source>
        <dbReference type="Proteomes" id="UP000291485"/>
    </source>
</evidence>
<dbReference type="Pfam" id="PF00072">
    <property type="entry name" value="Response_reg"/>
    <property type="match status" value="1"/>
</dbReference>
<protein>
    <submittedName>
        <fullName evidence="4">Response regulator transcription factor</fullName>
    </submittedName>
</protein>
<dbReference type="SMART" id="SM00448">
    <property type="entry name" value="REC"/>
    <property type="match status" value="1"/>
</dbReference>
<feature type="domain" description="Response regulatory" evidence="2">
    <location>
        <begin position="6"/>
        <end position="118"/>
    </location>
</feature>
<dbReference type="InterPro" id="IPR001789">
    <property type="entry name" value="Sig_transdc_resp-reg_receiver"/>
</dbReference>
<keyword evidence="5" id="KW-1185">Reference proteome</keyword>
<evidence type="ECO:0000259" key="2">
    <source>
        <dbReference type="PROSITE" id="PS50110"/>
    </source>
</evidence>
<accession>A0A4R0P6A1</accession>
<dbReference type="PROSITE" id="PS50110">
    <property type="entry name" value="RESPONSE_REGULATORY"/>
    <property type="match status" value="1"/>
</dbReference>
<reference evidence="4 5" key="1">
    <citation type="submission" date="2019-02" db="EMBL/GenBank/DDBJ databases">
        <title>Pedobacter sp. RP-3-11 sp. nov., isolated from Arctic soil.</title>
        <authorList>
            <person name="Dahal R.H."/>
        </authorList>
    </citation>
    <scope>NUCLEOTIDE SEQUENCE [LARGE SCALE GENOMIC DNA]</scope>
    <source>
        <strain evidence="4 5">RP-3-11</strain>
    </source>
</reference>
<dbReference type="SMART" id="SM00850">
    <property type="entry name" value="LytTR"/>
    <property type="match status" value="1"/>
</dbReference>
<proteinExistence type="predicted"/>
<organism evidence="4 5">
    <name type="scientific">Pedobacter frigidisoli</name>
    <dbReference type="NCBI Taxonomy" id="2530455"/>
    <lineage>
        <taxon>Bacteria</taxon>
        <taxon>Pseudomonadati</taxon>
        <taxon>Bacteroidota</taxon>
        <taxon>Sphingobacteriia</taxon>
        <taxon>Sphingobacteriales</taxon>
        <taxon>Sphingobacteriaceae</taxon>
        <taxon>Pedobacter</taxon>
    </lineage>
</organism>
<name>A0A4R0P6A1_9SPHI</name>
<evidence type="ECO:0000256" key="1">
    <source>
        <dbReference type="PROSITE-ProRule" id="PRU00169"/>
    </source>
</evidence>
<dbReference type="EMBL" id="SJSN01000002">
    <property type="protein sequence ID" value="TCD12217.1"/>
    <property type="molecule type" value="Genomic_DNA"/>
</dbReference>
<comment type="caution">
    <text evidence="4">The sequence shown here is derived from an EMBL/GenBank/DDBJ whole genome shotgun (WGS) entry which is preliminary data.</text>
</comment>
<dbReference type="Gene3D" id="2.40.50.1020">
    <property type="entry name" value="LytTr DNA-binding domain"/>
    <property type="match status" value="1"/>
</dbReference>
<dbReference type="PANTHER" id="PTHR45526">
    <property type="entry name" value="TRANSCRIPTIONAL REGULATORY PROTEIN DPIA"/>
    <property type="match status" value="1"/>
</dbReference>
<dbReference type="RefSeq" id="WP_131556695.1">
    <property type="nucleotide sequence ID" value="NZ_SJSN01000002.1"/>
</dbReference>
<dbReference type="PANTHER" id="PTHR45526:SF1">
    <property type="entry name" value="TRANSCRIPTIONAL REGULATORY PROTEIN DCUR-RELATED"/>
    <property type="match status" value="1"/>
</dbReference>
<evidence type="ECO:0000259" key="3">
    <source>
        <dbReference type="PROSITE" id="PS50930"/>
    </source>
</evidence>
<dbReference type="GO" id="GO:0003677">
    <property type="term" value="F:DNA binding"/>
    <property type="evidence" value="ECO:0007669"/>
    <property type="project" value="InterPro"/>
</dbReference>
<dbReference type="InterPro" id="IPR007492">
    <property type="entry name" value="LytTR_DNA-bd_dom"/>
</dbReference>
<keyword evidence="1" id="KW-0597">Phosphoprotein</keyword>
<dbReference type="AlphaFoldDB" id="A0A4R0P6A1"/>
<dbReference type="GO" id="GO:0000156">
    <property type="term" value="F:phosphorelay response regulator activity"/>
    <property type="evidence" value="ECO:0007669"/>
    <property type="project" value="TreeGrafter"/>
</dbReference>